<organism evidence="1 2">
    <name type="scientific">Raphidocelis subcapitata</name>
    <dbReference type="NCBI Taxonomy" id="307507"/>
    <lineage>
        <taxon>Eukaryota</taxon>
        <taxon>Viridiplantae</taxon>
        <taxon>Chlorophyta</taxon>
        <taxon>core chlorophytes</taxon>
        <taxon>Chlorophyceae</taxon>
        <taxon>CS clade</taxon>
        <taxon>Sphaeropleales</taxon>
        <taxon>Selenastraceae</taxon>
        <taxon>Raphidocelis</taxon>
    </lineage>
</organism>
<dbReference type="Proteomes" id="UP000247498">
    <property type="component" value="Unassembled WGS sequence"/>
</dbReference>
<comment type="caution">
    <text evidence="1">The sequence shown here is derived from an EMBL/GenBank/DDBJ whole genome shotgun (WGS) entry which is preliminary data.</text>
</comment>
<keyword evidence="2" id="KW-1185">Reference proteome</keyword>
<dbReference type="AlphaFoldDB" id="A0A2V0PG34"/>
<dbReference type="OrthoDB" id="10619369at2759"/>
<accession>A0A2V0PG34</accession>
<dbReference type="InParanoid" id="A0A2V0PG34"/>
<dbReference type="EMBL" id="BDRX01000135">
    <property type="protein sequence ID" value="GBF98781.1"/>
    <property type="molecule type" value="Genomic_DNA"/>
</dbReference>
<proteinExistence type="predicted"/>
<name>A0A2V0PG34_9CHLO</name>
<reference evidence="1 2" key="1">
    <citation type="journal article" date="2018" name="Sci. Rep.">
        <title>Raphidocelis subcapitata (=Pseudokirchneriella subcapitata) provides an insight into genome evolution and environmental adaptations in the Sphaeropleales.</title>
        <authorList>
            <person name="Suzuki S."/>
            <person name="Yamaguchi H."/>
            <person name="Nakajima N."/>
            <person name="Kawachi M."/>
        </authorList>
    </citation>
    <scope>NUCLEOTIDE SEQUENCE [LARGE SCALE GENOMIC DNA]</scope>
    <source>
        <strain evidence="1 2">NIES-35</strain>
    </source>
</reference>
<evidence type="ECO:0000313" key="1">
    <source>
        <dbReference type="EMBL" id="GBF98781.1"/>
    </source>
</evidence>
<gene>
    <name evidence="1" type="ORF">Rsub_11363</name>
</gene>
<protein>
    <submittedName>
        <fullName evidence="1">Uncharacterized protein</fullName>
    </submittedName>
</protein>
<sequence length="202" mass="22798">MFAARGEHTEKAEFIRWWRGRVMNMALLLHQRKGGLADGDAHARMTEALLQMAIRWGGVLLSQPWLSELMCINQETGEVGEPPQHVWDRTAKNMALTPEQAFMYSQLDRWWVSTASAFNRQRKELAGRALQAPTDVCVQAEVVGALEAVQRRYVVSAASVFVLGTTSIMAPEQLAEVWVTCWPYMPMMTAILDAIRRQHEGA</sequence>
<evidence type="ECO:0000313" key="2">
    <source>
        <dbReference type="Proteomes" id="UP000247498"/>
    </source>
</evidence>